<dbReference type="SUPFAM" id="SSF109709">
    <property type="entry name" value="KorB DNA-binding domain-like"/>
    <property type="match status" value="1"/>
</dbReference>
<dbReference type="NCBIfam" id="TIGR00180">
    <property type="entry name" value="parB_part"/>
    <property type="match status" value="1"/>
</dbReference>
<keyword evidence="4" id="KW-0238">DNA-binding</keyword>
<protein>
    <submittedName>
        <fullName evidence="6">ParB/RepB/Spo0J family partition protein</fullName>
    </submittedName>
</protein>
<dbReference type="GO" id="GO:0005694">
    <property type="term" value="C:chromosome"/>
    <property type="evidence" value="ECO:0007669"/>
    <property type="project" value="TreeGrafter"/>
</dbReference>
<dbReference type="Gene3D" id="1.10.10.2830">
    <property type="match status" value="1"/>
</dbReference>
<evidence type="ECO:0000313" key="6">
    <source>
        <dbReference type="EMBL" id="HIQ64337.1"/>
    </source>
</evidence>
<dbReference type="Gene3D" id="3.90.1530.30">
    <property type="match status" value="1"/>
</dbReference>
<evidence type="ECO:0000259" key="5">
    <source>
        <dbReference type="SMART" id="SM00470"/>
    </source>
</evidence>
<comment type="similarity">
    <text evidence="2">Belongs to the ParB family.</text>
</comment>
<evidence type="ECO:0000313" key="7">
    <source>
        <dbReference type="Proteomes" id="UP000886725"/>
    </source>
</evidence>
<dbReference type="InterPro" id="IPR004437">
    <property type="entry name" value="ParB/RepB/Spo0J"/>
</dbReference>
<dbReference type="FunFam" id="3.90.1530.30:FF:000001">
    <property type="entry name" value="Chromosome partitioning protein ParB"/>
    <property type="match status" value="1"/>
</dbReference>
<dbReference type="GO" id="GO:0045881">
    <property type="term" value="P:positive regulation of sporulation resulting in formation of a cellular spore"/>
    <property type="evidence" value="ECO:0007669"/>
    <property type="project" value="TreeGrafter"/>
</dbReference>
<comment type="subcellular location">
    <subcellularLocation>
        <location evidence="1">Cytoplasm</location>
        <location evidence="1">Nucleoid</location>
    </subcellularLocation>
</comment>
<feature type="domain" description="ParB-like N-terminal" evidence="5">
    <location>
        <begin position="42"/>
        <end position="131"/>
    </location>
</feature>
<dbReference type="GO" id="GO:0007059">
    <property type="term" value="P:chromosome segregation"/>
    <property type="evidence" value="ECO:0007669"/>
    <property type="project" value="UniProtKB-KW"/>
</dbReference>
<dbReference type="SMART" id="SM00470">
    <property type="entry name" value="ParB"/>
    <property type="match status" value="1"/>
</dbReference>
<reference evidence="6" key="1">
    <citation type="submission" date="2020-10" db="EMBL/GenBank/DDBJ databases">
        <authorList>
            <person name="Gilroy R."/>
        </authorList>
    </citation>
    <scope>NUCLEOTIDE SEQUENCE</scope>
    <source>
        <strain evidence="6">CHK165-10780</strain>
    </source>
</reference>
<dbReference type="InterPro" id="IPR036086">
    <property type="entry name" value="ParB/Sulfiredoxin_sf"/>
</dbReference>
<dbReference type="Pfam" id="PF02195">
    <property type="entry name" value="ParB_N"/>
    <property type="match status" value="1"/>
</dbReference>
<accession>A0A9D0YYB1</accession>
<dbReference type="PANTHER" id="PTHR33375:SF1">
    <property type="entry name" value="CHROMOSOME-PARTITIONING PROTEIN PARB-RELATED"/>
    <property type="match status" value="1"/>
</dbReference>
<dbReference type="Pfam" id="PF17762">
    <property type="entry name" value="HTH_ParB"/>
    <property type="match status" value="1"/>
</dbReference>
<dbReference type="FunFam" id="1.10.10.2830:FF:000001">
    <property type="entry name" value="Chromosome partitioning protein ParB"/>
    <property type="match status" value="1"/>
</dbReference>
<dbReference type="InterPro" id="IPR050336">
    <property type="entry name" value="Chromosome_partition/occlusion"/>
</dbReference>
<dbReference type="PANTHER" id="PTHR33375">
    <property type="entry name" value="CHROMOSOME-PARTITIONING PROTEIN PARB-RELATED"/>
    <property type="match status" value="1"/>
</dbReference>
<name>A0A9D0YYB1_9FIRM</name>
<dbReference type="EMBL" id="DVFU01000025">
    <property type="protein sequence ID" value="HIQ64337.1"/>
    <property type="molecule type" value="Genomic_DNA"/>
</dbReference>
<dbReference type="AlphaFoldDB" id="A0A9D0YYB1"/>
<dbReference type="GO" id="GO:0009295">
    <property type="term" value="C:nucleoid"/>
    <property type="evidence" value="ECO:0007669"/>
    <property type="project" value="UniProtKB-SubCell"/>
</dbReference>
<dbReference type="SUPFAM" id="SSF110849">
    <property type="entry name" value="ParB/Sulfiredoxin"/>
    <property type="match status" value="1"/>
</dbReference>
<dbReference type="Proteomes" id="UP000886725">
    <property type="component" value="Unassembled WGS sequence"/>
</dbReference>
<gene>
    <name evidence="6" type="ORF">IAC85_01205</name>
</gene>
<keyword evidence="3" id="KW-0159">Chromosome partition</keyword>
<dbReference type="InterPro" id="IPR003115">
    <property type="entry name" value="ParB_N"/>
</dbReference>
<evidence type="ECO:0000256" key="4">
    <source>
        <dbReference type="ARBA" id="ARBA00023125"/>
    </source>
</evidence>
<evidence type="ECO:0000256" key="2">
    <source>
        <dbReference type="ARBA" id="ARBA00006295"/>
    </source>
</evidence>
<evidence type="ECO:0000256" key="3">
    <source>
        <dbReference type="ARBA" id="ARBA00022829"/>
    </source>
</evidence>
<organism evidence="6 7">
    <name type="scientific">Candidatus Faecenecus gallistercoris</name>
    <dbReference type="NCBI Taxonomy" id="2840793"/>
    <lineage>
        <taxon>Bacteria</taxon>
        <taxon>Bacillati</taxon>
        <taxon>Bacillota</taxon>
        <taxon>Bacillota incertae sedis</taxon>
        <taxon>Candidatus Faecenecus</taxon>
    </lineage>
</organism>
<dbReference type="CDD" id="cd16393">
    <property type="entry name" value="SPO0J_N"/>
    <property type="match status" value="1"/>
</dbReference>
<sequence>METSSKRRALGMGLEELFHNEPLDYSQLEEKIVTSTPKEEIVELNLSELRSNPYQPRKNFDQKALQELADSIKEHGVFQPIIAKKSVKGYEIIAGERRVKASIMAGKETIPAIVRDFSDEDMMEIALLENLQRENLNALEEAEAYKKLITTLSITQEDLAKRIGKSRSHITNMLGLLTLPAPVKELVVNGSISMGHARTLSKIENEQEIISLANRIINENLSVRDIEEITSGDHYEKKQKVVRKNLAHESDYSYIEESLCELLGTKVKVGPKKLVISFVNDSDLNRIFDIIEKNNRGE</sequence>
<dbReference type="InterPro" id="IPR041468">
    <property type="entry name" value="HTH_ParB/Spo0J"/>
</dbReference>
<evidence type="ECO:0000256" key="1">
    <source>
        <dbReference type="ARBA" id="ARBA00004453"/>
    </source>
</evidence>
<dbReference type="GO" id="GO:0003677">
    <property type="term" value="F:DNA binding"/>
    <property type="evidence" value="ECO:0007669"/>
    <property type="project" value="UniProtKB-KW"/>
</dbReference>
<proteinExistence type="inferred from homology"/>
<reference evidence="6" key="2">
    <citation type="journal article" date="2021" name="PeerJ">
        <title>Extensive microbial diversity within the chicken gut microbiome revealed by metagenomics and culture.</title>
        <authorList>
            <person name="Gilroy R."/>
            <person name="Ravi A."/>
            <person name="Getino M."/>
            <person name="Pursley I."/>
            <person name="Horton D.L."/>
            <person name="Alikhan N.F."/>
            <person name="Baker D."/>
            <person name="Gharbi K."/>
            <person name="Hall N."/>
            <person name="Watson M."/>
            <person name="Adriaenssens E.M."/>
            <person name="Foster-Nyarko E."/>
            <person name="Jarju S."/>
            <person name="Secka A."/>
            <person name="Antonio M."/>
            <person name="Oren A."/>
            <person name="Chaudhuri R.R."/>
            <person name="La Ragione R."/>
            <person name="Hildebrand F."/>
            <person name="Pallen M.J."/>
        </authorList>
    </citation>
    <scope>NUCLEOTIDE SEQUENCE</scope>
    <source>
        <strain evidence="6">CHK165-10780</strain>
    </source>
</reference>
<comment type="caution">
    <text evidence="6">The sequence shown here is derived from an EMBL/GenBank/DDBJ whole genome shotgun (WGS) entry which is preliminary data.</text>
</comment>